<organism evidence="1 2">
    <name type="scientific">Microcystis aeruginosa PCC 9807</name>
    <dbReference type="NCBI Taxonomy" id="1160283"/>
    <lineage>
        <taxon>Bacteria</taxon>
        <taxon>Bacillati</taxon>
        <taxon>Cyanobacteriota</taxon>
        <taxon>Cyanophyceae</taxon>
        <taxon>Oscillatoriophycideae</taxon>
        <taxon>Chroococcales</taxon>
        <taxon>Microcystaceae</taxon>
        <taxon>Microcystis</taxon>
    </lineage>
</organism>
<gene>
    <name evidence="1" type="ORF">MICAF_5430001</name>
</gene>
<dbReference type="HOGENOM" id="CLU_2220110_0_0_3"/>
<dbReference type="EMBL" id="CAIM01000494">
    <property type="protein sequence ID" value="CCI19743.1"/>
    <property type="molecule type" value="Genomic_DNA"/>
</dbReference>
<dbReference type="Proteomes" id="UP000003613">
    <property type="component" value="Unassembled WGS sequence"/>
</dbReference>
<protein>
    <submittedName>
        <fullName evidence="1">Uncharacterized protein</fullName>
    </submittedName>
</protein>
<dbReference type="AlphaFoldDB" id="I4HCG9"/>
<name>I4HCG9_MICAE</name>
<reference evidence="1 2" key="1">
    <citation type="submission" date="2012-04" db="EMBL/GenBank/DDBJ databases">
        <authorList>
            <person name="Genoscope - CEA"/>
        </authorList>
    </citation>
    <scope>NUCLEOTIDE SEQUENCE [LARGE SCALE GENOMIC DNA]</scope>
    <source>
        <strain evidence="1 2">9807</strain>
    </source>
</reference>
<evidence type="ECO:0000313" key="2">
    <source>
        <dbReference type="Proteomes" id="UP000003613"/>
    </source>
</evidence>
<proteinExistence type="predicted"/>
<comment type="caution">
    <text evidence="1">The sequence shown here is derived from an EMBL/GenBank/DDBJ whole genome shotgun (WGS) entry which is preliminary data.</text>
</comment>
<evidence type="ECO:0000313" key="1">
    <source>
        <dbReference type="EMBL" id="CCI19743.1"/>
    </source>
</evidence>
<accession>I4HCG9</accession>
<sequence length="106" mass="12201">MCMVRSPKAIAAVVGLALGNAPYGDSDRTTGDDDLEIMRDLGLKFRTLLYELHPLENEMAVFKLEDFEFLPTKDFDSPYSSFMLFIKEHIEFFRVFVKDMDSCFVT</sequence>